<sequence>MCNSWKGPTRTSIINFLVNCNRRIVFHKSVNVSDKIHDANCIESLMDTVVEEIEPQYIVQIVTDNGANFKSDGLQLTEKRKKINLDSMCNSLHRSNAERY</sequence>
<evidence type="ECO:0000313" key="2">
    <source>
        <dbReference type="EMBL" id="RRT54885.1"/>
    </source>
</evidence>
<organism evidence="2 3">
    <name type="scientific">Ensete ventricosum</name>
    <name type="common">Abyssinian banana</name>
    <name type="synonym">Musa ensete</name>
    <dbReference type="NCBI Taxonomy" id="4639"/>
    <lineage>
        <taxon>Eukaryota</taxon>
        <taxon>Viridiplantae</taxon>
        <taxon>Streptophyta</taxon>
        <taxon>Embryophyta</taxon>
        <taxon>Tracheophyta</taxon>
        <taxon>Spermatophyta</taxon>
        <taxon>Magnoliopsida</taxon>
        <taxon>Liliopsida</taxon>
        <taxon>Zingiberales</taxon>
        <taxon>Musaceae</taxon>
        <taxon>Ensete</taxon>
    </lineage>
</organism>
<accession>A0A426YT59</accession>
<evidence type="ECO:0000313" key="3">
    <source>
        <dbReference type="Proteomes" id="UP000287651"/>
    </source>
</evidence>
<dbReference type="AlphaFoldDB" id="A0A426YT59"/>
<evidence type="ECO:0000259" key="1">
    <source>
        <dbReference type="Pfam" id="PF04937"/>
    </source>
</evidence>
<name>A0A426YT59_ENSVE</name>
<gene>
    <name evidence="2" type="ORF">B296_00020486</name>
</gene>
<dbReference type="PANTHER" id="PTHR32166:SF105">
    <property type="entry name" value="HAT DIMERIZATION DOMAIN-CONTAINING PROTEIN"/>
    <property type="match status" value="1"/>
</dbReference>
<proteinExistence type="predicted"/>
<feature type="domain" description="DUF659" evidence="1">
    <location>
        <begin position="1"/>
        <end position="84"/>
    </location>
</feature>
<protein>
    <recommendedName>
        <fullName evidence="1">DUF659 domain-containing protein</fullName>
    </recommendedName>
</protein>
<comment type="caution">
    <text evidence="2">The sequence shown here is derived from an EMBL/GenBank/DDBJ whole genome shotgun (WGS) entry which is preliminary data.</text>
</comment>
<dbReference type="EMBL" id="AMZH03010365">
    <property type="protein sequence ID" value="RRT54885.1"/>
    <property type="molecule type" value="Genomic_DNA"/>
</dbReference>
<dbReference type="Proteomes" id="UP000287651">
    <property type="component" value="Unassembled WGS sequence"/>
</dbReference>
<dbReference type="InterPro" id="IPR007021">
    <property type="entry name" value="DUF659"/>
</dbReference>
<dbReference type="Pfam" id="PF04937">
    <property type="entry name" value="DUF659"/>
    <property type="match status" value="1"/>
</dbReference>
<reference evidence="2 3" key="1">
    <citation type="journal article" date="2014" name="Agronomy (Basel)">
        <title>A Draft Genome Sequence for Ensete ventricosum, the Drought-Tolerant Tree Against Hunger.</title>
        <authorList>
            <person name="Harrison J."/>
            <person name="Moore K.A."/>
            <person name="Paszkiewicz K."/>
            <person name="Jones T."/>
            <person name="Grant M."/>
            <person name="Ambacheew D."/>
            <person name="Muzemil S."/>
            <person name="Studholme D.J."/>
        </authorList>
    </citation>
    <scope>NUCLEOTIDE SEQUENCE [LARGE SCALE GENOMIC DNA]</scope>
</reference>
<dbReference type="PANTHER" id="PTHR32166">
    <property type="entry name" value="OSJNBA0013A04.12 PROTEIN"/>
    <property type="match status" value="1"/>
</dbReference>